<organism evidence="2 3">
    <name type="scientific">Bacillus toyonensis</name>
    <dbReference type="NCBI Taxonomy" id="155322"/>
    <lineage>
        <taxon>Bacteria</taxon>
        <taxon>Bacillati</taxon>
        <taxon>Bacillota</taxon>
        <taxon>Bacilli</taxon>
        <taxon>Bacillales</taxon>
        <taxon>Bacillaceae</taxon>
        <taxon>Bacillus</taxon>
        <taxon>Bacillus cereus group</taxon>
    </lineage>
</organism>
<reference evidence="2 3" key="1">
    <citation type="submission" date="2017-09" db="EMBL/GenBank/DDBJ databases">
        <title>Large-scale bioinformatics analysis of Bacillus genomes uncovers conserved roles of natural products in bacterial physiology.</title>
        <authorList>
            <consortium name="Agbiome Team Llc"/>
            <person name="Bleich R.M."/>
            <person name="Grubbs K.J."/>
            <person name="Santa Maria K.C."/>
            <person name="Allen S.E."/>
            <person name="Farag S."/>
            <person name="Shank E.A."/>
            <person name="Bowers A."/>
        </authorList>
    </citation>
    <scope>NUCLEOTIDE SEQUENCE [LARGE SCALE GENOMIC DNA]</scope>
    <source>
        <strain evidence="2 3">AFS044250</strain>
    </source>
</reference>
<evidence type="ECO:0000313" key="2">
    <source>
        <dbReference type="EMBL" id="PHD73193.1"/>
    </source>
</evidence>
<sequence>MSLFKRIKNIMKSPEPPKPPKPEKSLLTLAPGDMIEVSLVMYELTGKTSMHSRKEIVLTLQDGKDIRYLKIEDRENTYYKLYTPIDGRLDSIDEVPTTIEMDDTEYHMEEQYNGRVVVMGKTPFSASEGQYVWEFQSDNRKLLRIEWQNGRTMMYEGEAIIPADVQIIRAT</sequence>
<dbReference type="InterPro" id="IPR025235">
    <property type="entry name" value="DUF4178"/>
</dbReference>
<dbReference type="AlphaFoldDB" id="A0A2C4R8T9"/>
<proteinExistence type="predicted"/>
<name>A0A2C4R8T9_9BACI</name>
<comment type="caution">
    <text evidence="2">The sequence shown here is derived from an EMBL/GenBank/DDBJ whole genome shotgun (WGS) entry which is preliminary data.</text>
</comment>
<evidence type="ECO:0000259" key="1">
    <source>
        <dbReference type="Pfam" id="PF13785"/>
    </source>
</evidence>
<dbReference type="EMBL" id="NUSQ01000019">
    <property type="protein sequence ID" value="PHD73193.1"/>
    <property type="molecule type" value="Genomic_DNA"/>
</dbReference>
<dbReference type="Pfam" id="PF13785">
    <property type="entry name" value="DUF4178"/>
    <property type="match status" value="1"/>
</dbReference>
<gene>
    <name evidence="2" type="ORF">COF40_04305</name>
</gene>
<accession>A0A2C4R8T9</accession>
<feature type="domain" description="DUF4178" evidence="1">
    <location>
        <begin position="31"/>
        <end position="161"/>
    </location>
</feature>
<dbReference type="Proteomes" id="UP000225997">
    <property type="component" value="Unassembled WGS sequence"/>
</dbReference>
<protein>
    <recommendedName>
        <fullName evidence="1">DUF4178 domain-containing protein</fullName>
    </recommendedName>
</protein>
<dbReference type="RefSeq" id="WP_100062942.1">
    <property type="nucleotide sequence ID" value="NZ_NUSQ01000019.1"/>
</dbReference>
<evidence type="ECO:0000313" key="3">
    <source>
        <dbReference type="Proteomes" id="UP000225997"/>
    </source>
</evidence>